<organism evidence="1 2">
    <name type="scientific">Mythimna loreyi</name>
    <dbReference type="NCBI Taxonomy" id="667449"/>
    <lineage>
        <taxon>Eukaryota</taxon>
        <taxon>Metazoa</taxon>
        <taxon>Ecdysozoa</taxon>
        <taxon>Arthropoda</taxon>
        <taxon>Hexapoda</taxon>
        <taxon>Insecta</taxon>
        <taxon>Pterygota</taxon>
        <taxon>Neoptera</taxon>
        <taxon>Endopterygota</taxon>
        <taxon>Lepidoptera</taxon>
        <taxon>Glossata</taxon>
        <taxon>Ditrysia</taxon>
        <taxon>Noctuoidea</taxon>
        <taxon>Noctuidae</taxon>
        <taxon>Noctuinae</taxon>
        <taxon>Hadenini</taxon>
        <taxon>Mythimna</taxon>
    </lineage>
</organism>
<evidence type="ECO:0000313" key="2">
    <source>
        <dbReference type="Proteomes" id="UP001231649"/>
    </source>
</evidence>
<proteinExistence type="predicted"/>
<gene>
    <name evidence="1" type="ORF">PYW08_016224</name>
</gene>
<dbReference type="EMBL" id="CM056785">
    <property type="protein sequence ID" value="KAJ8727839.1"/>
    <property type="molecule type" value="Genomic_DNA"/>
</dbReference>
<comment type="caution">
    <text evidence="1">The sequence shown here is derived from an EMBL/GenBank/DDBJ whole genome shotgun (WGS) entry which is preliminary data.</text>
</comment>
<sequence>MDSEQEGVTYKKSRHVQFPTLQPQLWTETDAKMLKTYYFVCLSFLLILTDHVRCESDYLFNHKAGGWFKLYTAPQAWEEALLKCDQDGAVLASPLNKDLANALQLQMLQFGVSNIFLGTHDLFSKGHFVSVEGVPLSDMDIKWAQGDGAGTGDCLTMSVDGSVHFSSCTDPLPFICYRKPENQTMSDCSTFDFEYHLNEQTGSCYKVHLKKQTWARAYSICASEGGHLVILNDEEEVRIVKSLISTPYDGFNIGLVAWGKERTWKTIHGDKIDDVYNKWNTGEPNNYRNRNENRGVCLYSGKLNDFPADMFPLIFVCEKSPYL</sequence>
<reference evidence="1" key="1">
    <citation type="submission" date="2023-03" db="EMBL/GenBank/DDBJ databases">
        <title>Chromosome-level genomes of two armyworms, Mythimna separata and Mythimna loreyi, provide insights into the biosynthesis and reception of sex pheromones.</title>
        <authorList>
            <person name="Zhao H."/>
        </authorList>
    </citation>
    <scope>NUCLEOTIDE SEQUENCE</scope>
    <source>
        <strain evidence="1">BeijingLab</strain>
    </source>
</reference>
<dbReference type="Proteomes" id="UP001231649">
    <property type="component" value="Chromosome 9"/>
</dbReference>
<protein>
    <submittedName>
        <fullName evidence="1">Uncharacterized protein</fullName>
    </submittedName>
</protein>
<name>A0ACC2QX13_9NEOP</name>
<keyword evidence="2" id="KW-1185">Reference proteome</keyword>
<evidence type="ECO:0000313" key="1">
    <source>
        <dbReference type="EMBL" id="KAJ8727839.1"/>
    </source>
</evidence>
<accession>A0ACC2QX13</accession>